<dbReference type="AlphaFoldDB" id="A0A0L0DMM1"/>
<protein>
    <submittedName>
        <fullName evidence="12">Williams Beuren syndrome chromosome region 22</fullName>
    </submittedName>
</protein>
<dbReference type="CDD" id="cd02440">
    <property type="entry name" value="AdoMet_MTases"/>
    <property type="match status" value="1"/>
</dbReference>
<evidence type="ECO:0000256" key="8">
    <source>
        <dbReference type="ARBA" id="ARBA00023242"/>
    </source>
</evidence>
<name>A0A0L0DMM1_THETB</name>
<feature type="compositionally biased region" description="Basic residues" evidence="9">
    <location>
        <begin position="270"/>
        <end position="279"/>
    </location>
</feature>
<dbReference type="FunFam" id="3.40.50.150:FF:000017">
    <property type="entry name" value="probable 18S rRNA (Guanine-N(7))-methyltransferase"/>
    <property type="match status" value="1"/>
</dbReference>
<dbReference type="Pfam" id="PF12589">
    <property type="entry name" value="WBS_methylT"/>
    <property type="match status" value="1"/>
</dbReference>
<dbReference type="STRING" id="461836.A0A0L0DMM1"/>
<evidence type="ECO:0000256" key="9">
    <source>
        <dbReference type="SAM" id="MobiDB-lite"/>
    </source>
</evidence>
<dbReference type="Proteomes" id="UP000054408">
    <property type="component" value="Unassembled WGS sequence"/>
</dbReference>
<comment type="subcellular location">
    <subcellularLocation>
        <location evidence="2">Cytoplasm</location>
    </subcellularLocation>
    <subcellularLocation>
        <location evidence="1">Nucleus</location>
    </subcellularLocation>
</comment>
<dbReference type="InterPro" id="IPR022238">
    <property type="entry name" value="Bud23_C"/>
</dbReference>
<evidence type="ECO:0000313" key="13">
    <source>
        <dbReference type="Proteomes" id="UP000054408"/>
    </source>
</evidence>
<evidence type="ECO:0000259" key="11">
    <source>
        <dbReference type="Pfam" id="PF12589"/>
    </source>
</evidence>
<evidence type="ECO:0000256" key="4">
    <source>
        <dbReference type="ARBA" id="ARBA00022490"/>
    </source>
</evidence>
<evidence type="ECO:0000256" key="2">
    <source>
        <dbReference type="ARBA" id="ARBA00004496"/>
    </source>
</evidence>
<evidence type="ECO:0000256" key="5">
    <source>
        <dbReference type="ARBA" id="ARBA00022603"/>
    </source>
</evidence>
<dbReference type="PANTHER" id="PTHR12734">
    <property type="entry name" value="METHYLTRANSFERASE-RELATED"/>
    <property type="match status" value="1"/>
</dbReference>
<dbReference type="SUPFAM" id="SSF53335">
    <property type="entry name" value="S-adenosyl-L-methionine-dependent methyltransferases"/>
    <property type="match status" value="1"/>
</dbReference>
<keyword evidence="6" id="KW-0808">Transferase</keyword>
<feature type="compositionally biased region" description="Basic and acidic residues" evidence="9">
    <location>
        <begin position="244"/>
        <end position="269"/>
    </location>
</feature>
<accession>A0A0L0DMM1</accession>
<dbReference type="OrthoDB" id="2877at2759"/>
<proteinExistence type="inferred from homology"/>
<dbReference type="GO" id="GO:0016435">
    <property type="term" value="F:rRNA (guanine) methyltransferase activity"/>
    <property type="evidence" value="ECO:0007669"/>
    <property type="project" value="InterPro"/>
</dbReference>
<dbReference type="Pfam" id="PF08241">
    <property type="entry name" value="Methyltransf_11"/>
    <property type="match status" value="1"/>
</dbReference>
<feature type="domain" description="Methyltransferase type 11" evidence="10">
    <location>
        <begin position="55"/>
        <end position="158"/>
    </location>
</feature>
<dbReference type="OMA" id="WIQEKKE"/>
<feature type="compositionally biased region" description="Basic residues" evidence="9">
    <location>
        <begin position="232"/>
        <end position="243"/>
    </location>
</feature>
<comment type="similarity">
    <text evidence="3">Belongs to the class I-like SAM-binding methyltransferase superfamily. BUD23/WBSCR22 family.</text>
</comment>
<evidence type="ECO:0000256" key="6">
    <source>
        <dbReference type="ARBA" id="ARBA00022679"/>
    </source>
</evidence>
<reference evidence="12 13" key="1">
    <citation type="submission" date="2010-05" db="EMBL/GenBank/DDBJ databases">
        <title>The Genome Sequence of Thecamonas trahens ATCC 50062.</title>
        <authorList>
            <consortium name="The Broad Institute Genome Sequencing Platform"/>
            <person name="Russ C."/>
            <person name="Cuomo C."/>
            <person name="Shea T."/>
            <person name="Young S.K."/>
            <person name="Zeng Q."/>
            <person name="Koehrsen M."/>
            <person name="Haas B."/>
            <person name="Borodovsky M."/>
            <person name="Guigo R."/>
            <person name="Alvarado L."/>
            <person name="Berlin A."/>
            <person name="Bochicchio J."/>
            <person name="Borenstein D."/>
            <person name="Chapman S."/>
            <person name="Chen Z."/>
            <person name="Freedman E."/>
            <person name="Gellesch M."/>
            <person name="Goldberg J."/>
            <person name="Griggs A."/>
            <person name="Gujja S."/>
            <person name="Heilman E."/>
            <person name="Heiman D."/>
            <person name="Hepburn T."/>
            <person name="Howarth C."/>
            <person name="Jen D."/>
            <person name="Larson L."/>
            <person name="Mehta T."/>
            <person name="Park D."/>
            <person name="Pearson M."/>
            <person name="Roberts A."/>
            <person name="Saif S."/>
            <person name="Shenoy N."/>
            <person name="Sisk P."/>
            <person name="Stolte C."/>
            <person name="Sykes S."/>
            <person name="Thomson T."/>
            <person name="Walk T."/>
            <person name="White J."/>
            <person name="Yandava C."/>
            <person name="Burger G."/>
            <person name="Gray M.W."/>
            <person name="Holland P.W.H."/>
            <person name="King N."/>
            <person name="Lang F.B.F."/>
            <person name="Roger A.J."/>
            <person name="Ruiz-Trillo I."/>
            <person name="Lander E."/>
            <person name="Nusbaum C."/>
        </authorList>
    </citation>
    <scope>NUCLEOTIDE SEQUENCE [LARGE SCALE GENOMIC DNA]</scope>
    <source>
        <strain evidence="12 13">ATCC 50062</strain>
    </source>
</reference>
<gene>
    <name evidence="12" type="ORF">AMSG_01233</name>
</gene>
<dbReference type="GO" id="GO:0005737">
    <property type="term" value="C:cytoplasm"/>
    <property type="evidence" value="ECO:0007669"/>
    <property type="project" value="UniProtKB-SubCell"/>
</dbReference>
<dbReference type="InterPro" id="IPR039769">
    <property type="entry name" value="Bud23-like"/>
</dbReference>
<evidence type="ECO:0000256" key="1">
    <source>
        <dbReference type="ARBA" id="ARBA00004123"/>
    </source>
</evidence>
<dbReference type="GeneID" id="25560991"/>
<dbReference type="PANTHER" id="PTHR12734:SF0">
    <property type="entry name" value="18S RRNA (GUANINE-N(7))-METHYLTRANSFERASE-RELATED"/>
    <property type="match status" value="1"/>
</dbReference>
<feature type="region of interest" description="Disordered" evidence="9">
    <location>
        <begin position="230"/>
        <end position="279"/>
    </location>
</feature>
<dbReference type="Gene3D" id="3.40.50.150">
    <property type="entry name" value="Vaccinia Virus protein VP39"/>
    <property type="match status" value="1"/>
</dbReference>
<evidence type="ECO:0000256" key="3">
    <source>
        <dbReference type="ARBA" id="ARBA00005547"/>
    </source>
</evidence>
<dbReference type="InterPro" id="IPR029063">
    <property type="entry name" value="SAM-dependent_MTases_sf"/>
</dbReference>
<keyword evidence="5" id="KW-0489">Methyltransferase</keyword>
<keyword evidence="7" id="KW-0949">S-adenosyl-L-methionine</keyword>
<dbReference type="InterPro" id="IPR013216">
    <property type="entry name" value="Methyltransf_11"/>
</dbReference>
<evidence type="ECO:0000259" key="10">
    <source>
        <dbReference type="Pfam" id="PF08241"/>
    </source>
</evidence>
<organism evidence="12 13">
    <name type="scientific">Thecamonas trahens ATCC 50062</name>
    <dbReference type="NCBI Taxonomy" id="461836"/>
    <lineage>
        <taxon>Eukaryota</taxon>
        <taxon>Apusozoa</taxon>
        <taxon>Apusomonadida</taxon>
        <taxon>Apusomonadidae</taxon>
        <taxon>Thecamonas</taxon>
    </lineage>
</organism>
<dbReference type="eggNOG" id="KOG1541">
    <property type="taxonomic scope" value="Eukaryota"/>
</dbReference>
<dbReference type="GO" id="GO:0005730">
    <property type="term" value="C:nucleolus"/>
    <property type="evidence" value="ECO:0007669"/>
    <property type="project" value="TreeGrafter"/>
</dbReference>
<dbReference type="GO" id="GO:0070476">
    <property type="term" value="P:rRNA (guanine-N7)-methylation"/>
    <property type="evidence" value="ECO:0007669"/>
    <property type="project" value="InterPro"/>
</dbReference>
<dbReference type="RefSeq" id="XP_013761841.1">
    <property type="nucleotide sequence ID" value="XM_013906387.1"/>
</dbReference>
<evidence type="ECO:0000313" key="12">
    <source>
        <dbReference type="EMBL" id="KNC53520.1"/>
    </source>
</evidence>
<evidence type="ECO:0000256" key="7">
    <source>
        <dbReference type="ARBA" id="ARBA00022691"/>
    </source>
</evidence>
<keyword evidence="13" id="KW-1185">Reference proteome</keyword>
<keyword evidence="8" id="KW-0539">Nucleus</keyword>
<sequence length="279" mass="31230">MSSRPEHVNPPEIFYGEDEAAKYRKSSRMIAVQAQMSQRAIELLMLPQGEPALLLDIGAGTGLSGSELTEEGHTWIGVDISRAMLEQAVDRGVEGDLAEADIGHGLFFRPGTFDGAISVSVLQWLCHIYKNEHVPKRRLRKFFQSLFNCLSPGARAVFQFYPETPAQIELIVAAAMECGFSGGLVVDYPNSKKAKKYFLCLSAGVSAYKPEALGTGPRNAGEGVKYTEMKRREARTKKRRGIKGTREWIDRKKTSQRNRGLEVRRDSKYTGRRRRRAFG</sequence>
<keyword evidence="4" id="KW-0963">Cytoplasm</keyword>
<dbReference type="EMBL" id="GL349437">
    <property type="protein sequence ID" value="KNC53520.1"/>
    <property type="molecule type" value="Genomic_DNA"/>
</dbReference>
<feature type="domain" description="18S rRNA (guanine(1575)-N(7))-methyltransferase Bud23 C-terminal" evidence="11">
    <location>
        <begin position="204"/>
        <end position="275"/>
    </location>
</feature>